<comment type="caution">
    <text evidence="5">The sequence shown here is derived from an EMBL/GenBank/DDBJ whole genome shotgun (WGS) entry which is preliminary data.</text>
</comment>
<dbReference type="VEuPathDB" id="ToxoDB:CSUI_010088"/>
<dbReference type="Proteomes" id="UP000221165">
    <property type="component" value="Unassembled WGS sequence"/>
</dbReference>
<evidence type="ECO:0000256" key="2">
    <source>
        <dbReference type="ARBA" id="ARBA00011022"/>
    </source>
</evidence>
<feature type="compositionally biased region" description="Basic and acidic residues" evidence="4">
    <location>
        <begin position="74"/>
        <end position="94"/>
    </location>
</feature>
<evidence type="ECO:0000313" key="5">
    <source>
        <dbReference type="EMBL" id="PHJ16098.1"/>
    </source>
</evidence>
<feature type="compositionally biased region" description="Low complexity" evidence="4">
    <location>
        <begin position="21"/>
        <end position="61"/>
    </location>
</feature>
<accession>A0A2C6KHG6</accession>
<dbReference type="InterPro" id="IPR028160">
    <property type="entry name" value="Slx9-like"/>
</dbReference>
<organism evidence="5 6">
    <name type="scientific">Cystoisospora suis</name>
    <dbReference type="NCBI Taxonomy" id="483139"/>
    <lineage>
        <taxon>Eukaryota</taxon>
        <taxon>Sar</taxon>
        <taxon>Alveolata</taxon>
        <taxon>Apicomplexa</taxon>
        <taxon>Conoidasida</taxon>
        <taxon>Coccidia</taxon>
        <taxon>Eucoccidiorida</taxon>
        <taxon>Eimeriorina</taxon>
        <taxon>Sarcocystidae</taxon>
        <taxon>Cystoisospora</taxon>
    </lineage>
</organism>
<evidence type="ECO:0000256" key="1">
    <source>
        <dbReference type="ARBA" id="ARBA00004604"/>
    </source>
</evidence>
<dbReference type="PANTHER" id="PTHR31109">
    <property type="entry name" value="PROTEIN FAM207A"/>
    <property type="match status" value="1"/>
</dbReference>
<feature type="compositionally biased region" description="Polar residues" evidence="4">
    <location>
        <begin position="62"/>
        <end position="73"/>
    </location>
</feature>
<gene>
    <name evidence="5" type="ORF">CSUI_010088</name>
</gene>
<dbReference type="EMBL" id="MIGC01006644">
    <property type="protein sequence ID" value="PHJ16098.1"/>
    <property type="molecule type" value="Genomic_DNA"/>
</dbReference>
<dbReference type="Pfam" id="PF15341">
    <property type="entry name" value="SLX9"/>
    <property type="match status" value="1"/>
</dbReference>
<keyword evidence="3" id="KW-0539">Nucleus</keyword>
<feature type="compositionally biased region" description="Basic and acidic residues" evidence="4">
    <location>
        <begin position="252"/>
        <end position="264"/>
    </location>
</feature>
<feature type="region of interest" description="Disordered" evidence="4">
    <location>
        <begin position="235"/>
        <end position="264"/>
    </location>
</feature>
<dbReference type="RefSeq" id="XP_067917830.1">
    <property type="nucleotide sequence ID" value="XM_068070194.1"/>
</dbReference>
<dbReference type="GO" id="GO:0005730">
    <property type="term" value="C:nucleolus"/>
    <property type="evidence" value="ECO:0007669"/>
    <property type="project" value="UniProtKB-SubCell"/>
</dbReference>
<dbReference type="AlphaFoldDB" id="A0A2C6KHG6"/>
<keyword evidence="6" id="KW-1185">Reference proteome</keyword>
<feature type="compositionally biased region" description="Basic residues" evidence="4">
    <location>
        <begin position="1"/>
        <end position="11"/>
    </location>
</feature>
<dbReference type="GeneID" id="94433405"/>
<dbReference type="GO" id="GO:0000462">
    <property type="term" value="P:maturation of SSU-rRNA from tricistronic rRNA transcript (SSU-rRNA, 5.8S rRNA, LSU-rRNA)"/>
    <property type="evidence" value="ECO:0007669"/>
    <property type="project" value="InterPro"/>
</dbReference>
<protein>
    <submittedName>
        <fullName evidence="5">Uncharacterized protein</fullName>
    </submittedName>
</protein>
<name>A0A2C6KHG6_9APIC</name>
<evidence type="ECO:0000256" key="4">
    <source>
        <dbReference type="SAM" id="MobiDB-lite"/>
    </source>
</evidence>
<comment type="subcellular location">
    <subcellularLocation>
        <location evidence="1">Nucleus</location>
        <location evidence="1">Nucleolus</location>
    </subcellularLocation>
</comment>
<evidence type="ECO:0000313" key="6">
    <source>
        <dbReference type="Proteomes" id="UP000221165"/>
    </source>
</evidence>
<comment type="similarity">
    <text evidence="2">Belongs to the SLX9 family.</text>
</comment>
<feature type="region of interest" description="Disordered" evidence="4">
    <location>
        <begin position="1"/>
        <end position="105"/>
    </location>
</feature>
<dbReference type="GO" id="GO:0030688">
    <property type="term" value="C:preribosome, small subunit precursor"/>
    <property type="evidence" value="ECO:0007669"/>
    <property type="project" value="InterPro"/>
</dbReference>
<evidence type="ECO:0000256" key="3">
    <source>
        <dbReference type="ARBA" id="ARBA00023242"/>
    </source>
</evidence>
<reference evidence="5 6" key="1">
    <citation type="journal article" date="2017" name="Int. J. Parasitol.">
        <title>The genome of the protozoan parasite Cystoisospora suis and a reverse vaccinology approach to identify vaccine candidates.</title>
        <authorList>
            <person name="Palmieri N."/>
            <person name="Shrestha A."/>
            <person name="Ruttkowski B."/>
            <person name="Beck T."/>
            <person name="Vogl C."/>
            <person name="Tomley F."/>
            <person name="Blake D.P."/>
            <person name="Joachim A."/>
        </authorList>
    </citation>
    <scope>NUCLEOTIDE SEQUENCE [LARGE SCALE GENOMIC DNA]</scope>
    <source>
        <strain evidence="5 6">Wien I</strain>
    </source>
</reference>
<dbReference type="GO" id="GO:0030686">
    <property type="term" value="C:90S preribosome"/>
    <property type="evidence" value="ECO:0007669"/>
    <property type="project" value="InterPro"/>
</dbReference>
<dbReference type="OrthoDB" id="18703at2759"/>
<proteinExistence type="inferred from homology"/>
<sequence>MPKIRRVRQKYHAPAPPYSPSPSSSSSLSQNDLTSLVSSSSPGLSLLSKASPVSSLSSPSPQQTLHGSSANSSGERRSEVERLIQEEKTRKVEEALDTSFTGLSKGQRRRLAKREAWLRKFDFVTYAEQARQRKEREERFLKKNETGEGSSLLNLQSVRQQLECIDTSSKLAHGDGATAGMRGGSAKLTRKKMHKLAEKEMKQFEAVWKYPAFQNDPFGALRLHLTNSLNLQKNLAKEGKSSAQEGGKGKGKGGDAKNKEKKQM</sequence>
<dbReference type="PANTHER" id="PTHR31109:SF2">
    <property type="entry name" value="RIBOSOME BIOGENESIS PROTEIN SLX9 HOMOLOG"/>
    <property type="match status" value="1"/>
</dbReference>